<protein>
    <submittedName>
        <fullName evidence="7">MFS transporter</fullName>
    </submittedName>
</protein>
<sequence>METTVLNTPIATPQERTGQRYRTVLFLLCFISCALGGTVSTLMAVYLPVVTTDLQVGVSFKVGSDVSAYINAMFIFGWALGGFSWGVISDKFGRKKALLLAIAFYGLFTLATGLAPTWGVVVLSRFLSGFGVGGVLVVSFTLLNEVWPARSRAIYTGILSIAFPVGIFSAGLLNYTVASWRAGFLIGLVPLILALLGIWFVHESDKWLAYRLQNHQSAPPLTTLFSGAHRSALLRGSLTFGAMLIGLWAIFSWLPTWVQSLIATDAPQERGLSMMFLGIGGLSGGFLSGWLIRFLGLRQSLVLCFGVCTVLSFVLFKTNLIFTPIIYAEIMVLALFFGLSQGVLSVYIPQLFPTGIRSTATGFCFNIGRLFTASAVLLVGILVSKLGGYGNAIFLFSLVFLIGLLVVLFLQDKRELTLNT</sequence>
<evidence type="ECO:0000313" key="7">
    <source>
        <dbReference type="EMBL" id="QNF34663.1"/>
    </source>
</evidence>
<dbReference type="Proteomes" id="UP000515237">
    <property type="component" value="Chromosome"/>
</dbReference>
<feature type="transmembrane region" description="Helical" evidence="5">
    <location>
        <begin position="122"/>
        <end position="143"/>
    </location>
</feature>
<evidence type="ECO:0000256" key="4">
    <source>
        <dbReference type="ARBA" id="ARBA00023136"/>
    </source>
</evidence>
<dbReference type="GO" id="GO:0046943">
    <property type="term" value="F:carboxylic acid transmembrane transporter activity"/>
    <property type="evidence" value="ECO:0007669"/>
    <property type="project" value="TreeGrafter"/>
</dbReference>
<organism evidence="7 8">
    <name type="scientific">Adhaeribacter swui</name>
    <dbReference type="NCBI Taxonomy" id="2086471"/>
    <lineage>
        <taxon>Bacteria</taxon>
        <taxon>Pseudomonadati</taxon>
        <taxon>Bacteroidota</taxon>
        <taxon>Cytophagia</taxon>
        <taxon>Cytophagales</taxon>
        <taxon>Hymenobacteraceae</taxon>
        <taxon>Adhaeribacter</taxon>
    </lineage>
</organism>
<feature type="transmembrane region" description="Helical" evidence="5">
    <location>
        <begin position="182"/>
        <end position="201"/>
    </location>
</feature>
<dbReference type="AlphaFoldDB" id="A0A7G7GBX9"/>
<dbReference type="KEGG" id="aswu:HUW51_18730"/>
<keyword evidence="3 5" id="KW-1133">Transmembrane helix</keyword>
<feature type="transmembrane region" description="Helical" evidence="5">
    <location>
        <begin position="360"/>
        <end position="383"/>
    </location>
</feature>
<dbReference type="PANTHER" id="PTHR23508:SF10">
    <property type="entry name" value="CARBOXYLIC ACID TRANSPORTER PROTEIN HOMOLOG"/>
    <property type="match status" value="1"/>
</dbReference>
<evidence type="ECO:0000256" key="5">
    <source>
        <dbReference type="SAM" id="Phobius"/>
    </source>
</evidence>
<dbReference type="InterPro" id="IPR005829">
    <property type="entry name" value="Sugar_transporter_CS"/>
</dbReference>
<dbReference type="InterPro" id="IPR036259">
    <property type="entry name" value="MFS_trans_sf"/>
</dbReference>
<proteinExistence type="predicted"/>
<evidence type="ECO:0000313" key="8">
    <source>
        <dbReference type="Proteomes" id="UP000515237"/>
    </source>
</evidence>
<dbReference type="Gene3D" id="1.20.1250.20">
    <property type="entry name" value="MFS general substrate transporter like domains"/>
    <property type="match status" value="2"/>
</dbReference>
<feature type="transmembrane region" description="Helical" evidence="5">
    <location>
        <begin position="155"/>
        <end position="176"/>
    </location>
</feature>
<dbReference type="PANTHER" id="PTHR23508">
    <property type="entry name" value="CARBOXYLIC ACID TRANSPORTER PROTEIN HOMOLOG"/>
    <property type="match status" value="1"/>
</dbReference>
<feature type="domain" description="Major facilitator superfamily (MFS) profile" evidence="6">
    <location>
        <begin position="25"/>
        <end position="415"/>
    </location>
</feature>
<evidence type="ECO:0000259" key="6">
    <source>
        <dbReference type="PROSITE" id="PS50850"/>
    </source>
</evidence>
<reference evidence="7 8" key="1">
    <citation type="journal article" date="2018" name="Int. J. Syst. Evol. Microbiol.">
        <title>Adhaeribacter swui sp. nov., isolated from wet mud.</title>
        <authorList>
            <person name="Kim D.U."/>
            <person name="Kim K.W."/>
            <person name="Kang M.S."/>
            <person name="Kim J.Y."/>
            <person name="Jang J.H."/>
            <person name="Kim M.K."/>
        </authorList>
    </citation>
    <scope>NUCLEOTIDE SEQUENCE [LARGE SCALE GENOMIC DNA]</scope>
    <source>
        <strain evidence="7 8">KCTC 52873</strain>
    </source>
</reference>
<feature type="transmembrane region" description="Helical" evidence="5">
    <location>
        <begin position="326"/>
        <end position="348"/>
    </location>
</feature>
<dbReference type="RefSeq" id="WP_185271158.1">
    <property type="nucleotide sequence ID" value="NZ_CP055156.1"/>
</dbReference>
<evidence type="ECO:0000256" key="2">
    <source>
        <dbReference type="ARBA" id="ARBA00022692"/>
    </source>
</evidence>
<dbReference type="Pfam" id="PF07690">
    <property type="entry name" value="MFS_1"/>
    <property type="match status" value="1"/>
</dbReference>
<accession>A0A7G7GBX9</accession>
<dbReference type="GO" id="GO:0005886">
    <property type="term" value="C:plasma membrane"/>
    <property type="evidence" value="ECO:0007669"/>
    <property type="project" value="TreeGrafter"/>
</dbReference>
<name>A0A7G7GBX9_9BACT</name>
<evidence type="ECO:0000256" key="1">
    <source>
        <dbReference type="ARBA" id="ARBA00004141"/>
    </source>
</evidence>
<feature type="transmembrane region" description="Helical" evidence="5">
    <location>
        <begin position="389"/>
        <end position="410"/>
    </location>
</feature>
<comment type="subcellular location">
    <subcellularLocation>
        <location evidence="1">Membrane</location>
        <topology evidence="1">Multi-pass membrane protein</topology>
    </subcellularLocation>
</comment>
<feature type="transmembrane region" description="Helical" evidence="5">
    <location>
        <begin position="301"/>
        <end position="320"/>
    </location>
</feature>
<keyword evidence="8" id="KW-1185">Reference proteome</keyword>
<feature type="transmembrane region" description="Helical" evidence="5">
    <location>
        <begin position="232"/>
        <end position="254"/>
    </location>
</feature>
<dbReference type="EMBL" id="CP055156">
    <property type="protein sequence ID" value="QNF34663.1"/>
    <property type="molecule type" value="Genomic_DNA"/>
</dbReference>
<feature type="transmembrane region" description="Helical" evidence="5">
    <location>
        <begin position="66"/>
        <end position="85"/>
    </location>
</feature>
<dbReference type="PROSITE" id="PS00217">
    <property type="entry name" value="SUGAR_TRANSPORT_2"/>
    <property type="match status" value="1"/>
</dbReference>
<dbReference type="SUPFAM" id="SSF103473">
    <property type="entry name" value="MFS general substrate transporter"/>
    <property type="match status" value="1"/>
</dbReference>
<keyword evidence="4 5" id="KW-0472">Membrane</keyword>
<dbReference type="PROSITE" id="PS50850">
    <property type="entry name" value="MFS"/>
    <property type="match status" value="1"/>
</dbReference>
<dbReference type="InterPro" id="IPR020846">
    <property type="entry name" value="MFS_dom"/>
</dbReference>
<gene>
    <name evidence="7" type="ORF">HUW51_18730</name>
</gene>
<dbReference type="InterPro" id="IPR011701">
    <property type="entry name" value="MFS"/>
</dbReference>
<feature type="transmembrane region" description="Helical" evidence="5">
    <location>
        <begin position="274"/>
        <end position="294"/>
    </location>
</feature>
<feature type="transmembrane region" description="Helical" evidence="5">
    <location>
        <begin position="24"/>
        <end position="46"/>
    </location>
</feature>
<feature type="transmembrane region" description="Helical" evidence="5">
    <location>
        <begin position="97"/>
        <end position="116"/>
    </location>
</feature>
<evidence type="ECO:0000256" key="3">
    <source>
        <dbReference type="ARBA" id="ARBA00022989"/>
    </source>
</evidence>
<keyword evidence="2 5" id="KW-0812">Transmembrane</keyword>